<proteinExistence type="predicted"/>
<dbReference type="EMBL" id="CP028811">
    <property type="protein sequence ID" value="AWA31148.1"/>
    <property type="molecule type" value="Genomic_DNA"/>
</dbReference>
<evidence type="ECO:0008006" key="3">
    <source>
        <dbReference type="Google" id="ProtNLM"/>
    </source>
</evidence>
<keyword evidence="2" id="KW-1185">Reference proteome</keyword>
<protein>
    <recommendedName>
        <fullName evidence="3">DUF4296 domain-containing protein</fullName>
    </recommendedName>
</protein>
<dbReference type="AlphaFoldDB" id="A0A2S0RIV6"/>
<dbReference type="KEGG" id="fmg:HYN48_14180"/>
<dbReference type="Proteomes" id="UP000244193">
    <property type="component" value="Chromosome"/>
</dbReference>
<gene>
    <name evidence="1" type="ORF">HYN48_14180</name>
</gene>
<accession>A0A2S0RIV6</accession>
<organism evidence="1 2">
    <name type="scientific">Flavobacterium magnum</name>
    <dbReference type="NCBI Taxonomy" id="2162713"/>
    <lineage>
        <taxon>Bacteria</taxon>
        <taxon>Pseudomonadati</taxon>
        <taxon>Bacteroidota</taxon>
        <taxon>Flavobacteriia</taxon>
        <taxon>Flavobacteriales</taxon>
        <taxon>Flavobacteriaceae</taxon>
        <taxon>Flavobacterium</taxon>
    </lineage>
</organism>
<evidence type="ECO:0000313" key="2">
    <source>
        <dbReference type="Proteomes" id="UP000244193"/>
    </source>
</evidence>
<evidence type="ECO:0000313" key="1">
    <source>
        <dbReference type="EMBL" id="AWA31148.1"/>
    </source>
</evidence>
<sequence length="140" mass="17059">MESINLNLEMKYLIALFIICFSKSYCQSELNNQDFQQAKKLYIEMVHTYDYNEMVRFLDEFKSKLPIEIRDVNFTTQEEFRKYIFNNIEKSFFDDKEQAEKYILYRDEVISKVIKNNSEFYELFKKCSPEQLLEIMKNSP</sequence>
<name>A0A2S0RIV6_9FLAO</name>
<reference evidence="1 2" key="1">
    <citation type="submission" date="2018-04" db="EMBL/GenBank/DDBJ databases">
        <title>Genome sequencing of Flavobacterium sp. HYN0048.</title>
        <authorList>
            <person name="Yi H."/>
            <person name="Baek C."/>
        </authorList>
    </citation>
    <scope>NUCLEOTIDE SEQUENCE [LARGE SCALE GENOMIC DNA]</scope>
    <source>
        <strain evidence="1 2">HYN0048</strain>
    </source>
</reference>